<gene>
    <name evidence="2" type="ORF">E3N88_14306</name>
</gene>
<proteinExistence type="predicted"/>
<feature type="compositionally biased region" description="Low complexity" evidence="1">
    <location>
        <begin position="83"/>
        <end position="96"/>
    </location>
</feature>
<evidence type="ECO:0000313" key="3">
    <source>
        <dbReference type="Proteomes" id="UP000326396"/>
    </source>
</evidence>
<feature type="region of interest" description="Disordered" evidence="1">
    <location>
        <begin position="118"/>
        <end position="144"/>
    </location>
</feature>
<accession>A0A5N6P3P0</accession>
<dbReference type="Proteomes" id="UP000326396">
    <property type="component" value="Linkage Group LG15"/>
</dbReference>
<keyword evidence="3" id="KW-1185">Reference proteome</keyword>
<dbReference type="AlphaFoldDB" id="A0A5N6P3P0"/>
<dbReference type="EMBL" id="SZYD01000007">
    <property type="protein sequence ID" value="KAD5802946.1"/>
    <property type="molecule type" value="Genomic_DNA"/>
</dbReference>
<evidence type="ECO:0000256" key="1">
    <source>
        <dbReference type="SAM" id="MobiDB-lite"/>
    </source>
</evidence>
<organism evidence="2 3">
    <name type="scientific">Mikania micrantha</name>
    <name type="common">bitter vine</name>
    <dbReference type="NCBI Taxonomy" id="192012"/>
    <lineage>
        <taxon>Eukaryota</taxon>
        <taxon>Viridiplantae</taxon>
        <taxon>Streptophyta</taxon>
        <taxon>Embryophyta</taxon>
        <taxon>Tracheophyta</taxon>
        <taxon>Spermatophyta</taxon>
        <taxon>Magnoliopsida</taxon>
        <taxon>eudicotyledons</taxon>
        <taxon>Gunneridae</taxon>
        <taxon>Pentapetalae</taxon>
        <taxon>asterids</taxon>
        <taxon>campanulids</taxon>
        <taxon>Asterales</taxon>
        <taxon>Asteraceae</taxon>
        <taxon>Asteroideae</taxon>
        <taxon>Heliantheae alliance</taxon>
        <taxon>Eupatorieae</taxon>
        <taxon>Mikania</taxon>
    </lineage>
</organism>
<comment type="caution">
    <text evidence="2">The sequence shown here is derived from an EMBL/GenBank/DDBJ whole genome shotgun (WGS) entry which is preliminary data.</text>
</comment>
<name>A0A5N6P3P0_9ASTR</name>
<feature type="region of interest" description="Disordered" evidence="1">
    <location>
        <begin position="1"/>
        <end position="103"/>
    </location>
</feature>
<feature type="compositionally biased region" description="Basic and acidic residues" evidence="1">
    <location>
        <begin position="125"/>
        <end position="138"/>
    </location>
</feature>
<reference evidence="2 3" key="1">
    <citation type="submission" date="2019-05" db="EMBL/GenBank/DDBJ databases">
        <title>Mikania micrantha, genome provides insights into the molecular mechanism of rapid growth.</title>
        <authorList>
            <person name="Liu B."/>
        </authorList>
    </citation>
    <scope>NUCLEOTIDE SEQUENCE [LARGE SCALE GENOMIC DNA]</scope>
    <source>
        <strain evidence="2">NLD-2019</strain>
        <tissue evidence="2">Leaf</tissue>
    </source>
</reference>
<protein>
    <submittedName>
        <fullName evidence="2">Uncharacterized protein</fullName>
    </submittedName>
</protein>
<sequence length="144" mass="15277">MPHLRSHGPPPELYLPSRSDSRDFSEGSTSEVSASTPISANSSEHTPSSSSTSSTHSSPRFHFVPPMAERRTVHQQATAGYHQNQGQGQPSGSSGSTSVHRMEGVVLASDDVGVHEVVGGGPWDVGDRGHELISREEVSLDPPN</sequence>
<feature type="compositionally biased region" description="Low complexity" evidence="1">
    <location>
        <begin position="42"/>
        <end position="58"/>
    </location>
</feature>
<feature type="compositionally biased region" description="Polar residues" evidence="1">
    <location>
        <begin position="26"/>
        <end position="41"/>
    </location>
</feature>
<evidence type="ECO:0000313" key="2">
    <source>
        <dbReference type="EMBL" id="KAD5802946.1"/>
    </source>
</evidence>